<feature type="domain" description="Amine oxidase" evidence="1">
    <location>
        <begin position="2"/>
        <end position="41"/>
    </location>
</feature>
<proteinExistence type="predicted"/>
<reference evidence="2 3" key="1">
    <citation type="journal article" date="2023" name="ISME J.">
        <title>Thermophilic Dehalococcoidia with unusual traits shed light on an unexpected past.</title>
        <authorList>
            <person name="Palmer M."/>
            <person name="Covington J.K."/>
            <person name="Zhou E.M."/>
            <person name="Thomas S.C."/>
            <person name="Habib N."/>
            <person name="Seymour C.O."/>
            <person name="Lai D."/>
            <person name="Johnston J."/>
            <person name="Hashimi A."/>
            <person name="Jiao J.Y."/>
            <person name="Muok A.R."/>
            <person name="Liu L."/>
            <person name="Xian W.D."/>
            <person name="Zhi X.Y."/>
            <person name="Li M.M."/>
            <person name="Silva L.P."/>
            <person name="Bowen B.P."/>
            <person name="Louie K."/>
            <person name="Briegel A."/>
            <person name="Pett-Ridge J."/>
            <person name="Weber P.K."/>
            <person name="Tocheva E.I."/>
            <person name="Woyke T."/>
            <person name="Northen T.R."/>
            <person name="Mayali X."/>
            <person name="Li W.J."/>
            <person name="Hedlund B.P."/>
        </authorList>
    </citation>
    <scope>NUCLEOTIDE SEQUENCE [LARGE SCALE GENOMIC DNA]</scope>
    <source>
        <strain evidence="2 3">YIM 72310</strain>
    </source>
</reference>
<keyword evidence="3" id="KW-1185">Reference proteome</keyword>
<dbReference type="InterPro" id="IPR036188">
    <property type="entry name" value="FAD/NAD-bd_sf"/>
</dbReference>
<evidence type="ECO:0000313" key="2">
    <source>
        <dbReference type="EMBL" id="WBL36365.1"/>
    </source>
</evidence>
<dbReference type="EMBL" id="CP115149">
    <property type="protein sequence ID" value="WBL36365.1"/>
    <property type="molecule type" value="Genomic_DNA"/>
</dbReference>
<dbReference type="InterPro" id="IPR002937">
    <property type="entry name" value="Amino_oxidase"/>
</dbReference>
<sequence>MWYAEGGTGALVDALVRLFEELGGEVRLGTEVTRIRVRGRRATGSNSRAARCSKRTG</sequence>
<name>A0ABY7M762_9CHLR</name>
<dbReference type="RefSeq" id="WP_270056889.1">
    <property type="nucleotide sequence ID" value="NZ_CP115149.1"/>
</dbReference>
<dbReference type="Proteomes" id="UP001212803">
    <property type="component" value="Chromosome"/>
</dbReference>
<evidence type="ECO:0000259" key="1">
    <source>
        <dbReference type="Pfam" id="PF01593"/>
    </source>
</evidence>
<gene>
    <name evidence="2" type="ORF">O0235_01980</name>
</gene>
<accession>A0ABY7M762</accession>
<dbReference type="SUPFAM" id="SSF51905">
    <property type="entry name" value="FAD/NAD(P)-binding domain"/>
    <property type="match status" value="1"/>
</dbReference>
<dbReference type="Gene3D" id="3.50.50.60">
    <property type="entry name" value="FAD/NAD(P)-binding domain"/>
    <property type="match status" value="1"/>
</dbReference>
<protein>
    <submittedName>
        <fullName evidence="2">FAD-dependent oxidoreductase</fullName>
    </submittedName>
</protein>
<evidence type="ECO:0000313" key="3">
    <source>
        <dbReference type="Proteomes" id="UP001212803"/>
    </source>
</evidence>
<organism evidence="2 3">
    <name type="scientific">Tepidiforma flava</name>
    <dbReference type="NCBI Taxonomy" id="3004094"/>
    <lineage>
        <taxon>Bacteria</taxon>
        <taxon>Bacillati</taxon>
        <taxon>Chloroflexota</taxon>
        <taxon>Tepidiformia</taxon>
        <taxon>Tepidiformales</taxon>
        <taxon>Tepidiformaceae</taxon>
        <taxon>Tepidiforma</taxon>
    </lineage>
</organism>
<dbReference type="Pfam" id="PF01593">
    <property type="entry name" value="Amino_oxidase"/>
    <property type="match status" value="1"/>
</dbReference>